<dbReference type="InterPro" id="IPR029017">
    <property type="entry name" value="Enolase-like_N"/>
</dbReference>
<keyword evidence="3" id="KW-0456">Lyase</keyword>
<keyword evidence="1" id="KW-0479">Metal-binding</keyword>
<reference evidence="6" key="1">
    <citation type="journal article" date="2021" name="PeerJ">
        <title>Extensive microbial diversity within the chicken gut microbiome revealed by metagenomics and culture.</title>
        <authorList>
            <person name="Gilroy R."/>
            <person name="Ravi A."/>
            <person name="Getino M."/>
            <person name="Pursley I."/>
            <person name="Horton D.L."/>
            <person name="Alikhan N.F."/>
            <person name="Baker D."/>
            <person name="Gharbi K."/>
            <person name="Hall N."/>
            <person name="Watson M."/>
            <person name="Adriaenssens E.M."/>
            <person name="Foster-Nyarko E."/>
            <person name="Jarju S."/>
            <person name="Secka A."/>
            <person name="Antonio M."/>
            <person name="Oren A."/>
            <person name="Chaudhuri R.R."/>
            <person name="La Ragione R."/>
            <person name="Hildebrand F."/>
            <person name="Pallen M.J."/>
        </authorList>
    </citation>
    <scope>NUCLEOTIDE SEQUENCE</scope>
    <source>
        <strain evidence="6">14975</strain>
    </source>
</reference>
<gene>
    <name evidence="6" type="ORF">H9862_00705</name>
</gene>
<evidence type="ECO:0000259" key="5">
    <source>
        <dbReference type="Pfam" id="PF22015"/>
    </source>
</evidence>
<protein>
    <recommendedName>
        <fullName evidence="8">Mandelate racemase/muconate lactonizing enzyme C-terminal domain-containing protein</fullName>
    </recommendedName>
</protein>
<dbReference type="InterPro" id="IPR029065">
    <property type="entry name" value="Enolase_C-like"/>
</dbReference>
<evidence type="ECO:0000256" key="3">
    <source>
        <dbReference type="ARBA" id="ARBA00023239"/>
    </source>
</evidence>
<feature type="domain" description="Enolase C-terminal" evidence="4">
    <location>
        <begin position="110"/>
        <end position="197"/>
    </location>
</feature>
<feature type="domain" description="OSBS enolase-like N-terminal" evidence="5">
    <location>
        <begin position="1"/>
        <end position="78"/>
    </location>
</feature>
<keyword evidence="2" id="KW-0460">Magnesium</keyword>
<evidence type="ECO:0008006" key="8">
    <source>
        <dbReference type="Google" id="ProtNLM"/>
    </source>
</evidence>
<dbReference type="GO" id="GO:0046872">
    <property type="term" value="F:metal ion binding"/>
    <property type="evidence" value="ECO:0007669"/>
    <property type="project" value="UniProtKB-KW"/>
</dbReference>
<dbReference type="Pfam" id="PF13378">
    <property type="entry name" value="MR_MLE_C"/>
    <property type="match status" value="1"/>
</dbReference>
<dbReference type="SUPFAM" id="SSF51604">
    <property type="entry name" value="Enolase C-terminal domain-like"/>
    <property type="match status" value="1"/>
</dbReference>
<dbReference type="InterPro" id="IPR036849">
    <property type="entry name" value="Enolase-like_C_sf"/>
</dbReference>
<dbReference type="EMBL" id="DXFQ01000012">
    <property type="protein sequence ID" value="HIX19104.1"/>
    <property type="molecule type" value="Genomic_DNA"/>
</dbReference>
<comment type="caution">
    <text evidence="6">The sequence shown here is derived from an EMBL/GenBank/DDBJ whole genome shotgun (WGS) entry which is preliminary data.</text>
</comment>
<evidence type="ECO:0000313" key="6">
    <source>
        <dbReference type="EMBL" id="HIX19104.1"/>
    </source>
</evidence>
<dbReference type="GO" id="GO:0016829">
    <property type="term" value="F:lyase activity"/>
    <property type="evidence" value="ECO:0007669"/>
    <property type="project" value="UniProtKB-KW"/>
</dbReference>
<dbReference type="Gene3D" id="3.30.390.10">
    <property type="entry name" value="Enolase-like, N-terminal domain"/>
    <property type="match status" value="1"/>
</dbReference>
<organism evidence="6 7">
    <name type="scientific">Candidatus Akkermansia intestinigallinarum</name>
    <dbReference type="NCBI Taxonomy" id="2838431"/>
    <lineage>
        <taxon>Bacteria</taxon>
        <taxon>Pseudomonadati</taxon>
        <taxon>Verrucomicrobiota</taxon>
        <taxon>Verrucomicrobiia</taxon>
        <taxon>Verrucomicrobiales</taxon>
        <taxon>Akkermansiaceae</taxon>
        <taxon>Akkermansia</taxon>
    </lineage>
</organism>
<name>A0A9D1V9X1_9BACT</name>
<evidence type="ECO:0000256" key="1">
    <source>
        <dbReference type="ARBA" id="ARBA00022723"/>
    </source>
</evidence>
<accession>A0A9D1V9X1</accession>
<sequence length="314" mass="34874">MQYTTYTLYPIGALSARSAAQPREGVLLRGDNGGYACLQCWPELGDSPLEYELDALRDGSPLRLGARALQCIELDGEARSRGVSLFDGLTVPKSHATLTVSATPSQVYNLHQRGFRVGKIKVIPKLDATVERLVNLASMVPDWKWRIDFNCTLTPAEALQFWEMLPDAMKQRIDFVEDPCYYSVESWQSLQDAGMPLGYDLPVPGEVRIPRCTSKPMMRLVKPARHHSTSGLPVFTSNMDHPLGQCWAAYNAAKFYTGKPEAEVPLCGLVTHHVYRPNAFSERMGMDITPNFPLPGGTGLGFDDLLEALPWKTL</sequence>
<dbReference type="Proteomes" id="UP000823964">
    <property type="component" value="Unassembled WGS sequence"/>
</dbReference>
<dbReference type="AlphaFoldDB" id="A0A9D1V9X1"/>
<proteinExistence type="predicted"/>
<dbReference type="Pfam" id="PF22015">
    <property type="entry name" value="OSBS_N"/>
    <property type="match status" value="1"/>
</dbReference>
<evidence type="ECO:0000256" key="2">
    <source>
        <dbReference type="ARBA" id="ARBA00022842"/>
    </source>
</evidence>
<dbReference type="InterPro" id="IPR041338">
    <property type="entry name" value="OSBS_N"/>
</dbReference>
<reference evidence="6" key="2">
    <citation type="submission" date="2021-04" db="EMBL/GenBank/DDBJ databases">
        <authorList>
            <person name="Gilroy R."/>
        </authorList>
    </citation>
    <scope>NUCLEOTIDE SEQUENCE</scope>
    <source>
        <strain evidence="6">14975</strain>
    </source>
</reference>
<dbReference type="Gene3D" id="3.20.20.120">
    <property type="entry name" value="Enolase-like C-terminal domain"/>
    <property type="match status" value="1"/>
</dbReference>
<evidence type="ECO:0000313" key="7">
    <source>
        <dbReference type="Proteomes" id="UP000823964"/>
    </source>
</evidence>
<evidence type="ECO:0000259" key="4">
    <source>
        <dbReference type="Pfam" id="PF13378"/>
    </source>
</evidence>